<keyword evidence="4 7" id="KW-0812">Transmembrane</keyword>
<accession>A0A3L7ABZ3</accession>
<dbReference type="SUPFAM" id="SSF161098">
    <property type="entry name" value="MetI-like"/>
    <property type="match status" value="1"/>
</dbReference>
<name>A0A3L7ABZ3_9MICO</name>
<sequence length="291" mass="30436">MSVGAGLRARGRTAHRSGTTPQLVVGISIVAVVVLGTVLAPLLAPYDPNAVDLGSMLSAPSIDPFHPFGTDQVGRDVLSRVLYGGRAALIVGLFSTLIAVTLGVLFGLLAATGRTVDAVIGRIADIQLSIPGLVLALLALSLFGTTPLGIIIIIGLEWWPMHYRVVRDKIRELTASPFVEASRLGGSGRLRTFGGHILPHLIPVLAVTVTFNVSTAVLAESGLSYLGLGSQPPTANWGLMIAESRTQLGDAWWGPVFPGLALVVFLIGVQMVGDALSRRFAATGRGGVPWI</sequence>
<comment type="similarity">
    <text evidence="7">Belongs to the binding-protein-dependent transport system permease family.</text>
</comment>
<feature type="transmembrane region" description="Helical" evidence="7">
    <location>
        <begin position="21"/>
        <end position="44"/>
    </location>
</feature>
<proteinExistence type="inferred from homology"/>
<gene>
    <name evidence="9" type="ORF">D9V32_03520</name>
</gene>
<evidence type="ECO:0000256" key="6">
    <source>
        <dbReference type="ARBA" id="ARBA00023136"/>
    </source>
</evidence>
<evidence type="ECO:0000256" key="3">
    <source>
        <dbReference type="ARBA" id="ARBA00022475"/>
    </source>
</evidence>
<evidence type="ECO:0000256" key="7">
    <source>
        <dbReference type="RuleBase" id="RU363032"/>
    </source>
</evidence>
<organism evidence="9 10">
    <name type="scientific">Mycetocola tolaasinivorans</name>
    <dbReference type="NCBI Taxonomy" id="76635"/>
    <lineage>
        <taxon>Bacteria</taxon>
        <taxon>Bacillati</taxon>
        <taxon>Actinomycetota</taxon>
        <taxon>Actinomycetes</taxon>
        <taxon>Micrococcales</taxon>
        <taxon>Microbacteriaceae</taxon>
        <taxon>Mycetocola</taxon>
    </lineage>
</organism>
<dbReference type="Pfam" id="PF00528">
    <property type="entry name" value="BPD_transp_1"/>
    <property type="match status" value="1"/>
</dbReference>
<dbReference type="InterPro" id="IPR035906">
    <property type="entry name" value="MetI-like_sf"/>
</dbReference>
<dbReference type="PROSITE" id="PS50928">
    <property type="entry name" value="ABC_TM1"/>
    <property type="match status" value="1"/>
</dbReference>
<keyword evidence="6 7" id="KW-0472">Membrane</keyword>
<evidence type="ECO:0000259" key="8">
    <source>
        <dbReference type="PROSITE" id="PS50928"/>
    </source>
</evidence>
<reference evidence="9 10" key="1">
    <citation type="submission" date="2018-10" db="EMBL/GenBank/DDBJ databases">
        <authorList>
            <person name="Li J."/>
        </authorList>
    </citation>
    <scope>NUCLEOTIDE SEQUENCE [LARGE SCALE GENOMIC DNA]</scope>
    <source>
        <strain evidence="9 10">IF 016277</strain>
    </source>
</reference>
<feature type="transmembrane region" description="Helical" evidence="7">
    <location>
        <begin position="87"/>
        <end position="111"/>
    </location>
</feature>
<keyword evidence="10" id="KW-1185">Reference proteome</keyword>
<evidence type="ECO:0000256" key="5">
    <source>
        <dbReference type="ARBA" id="ARBA00022989"/>
    </source>
</evidence>
<dbReference type="EMBL" id="RCUX01000002">
    <property type="protein sequence ID" value="RLP77525.1"/>
    <property type="molecule type" value="Genomic_DNA"/>
</dbReference>
<dbReference type="AlphaFoldDB" id="A0A3L7ABZ3"/>
<keyword evidence="5 7" id="KW-1133">Transmembrane helix</keyword>
<evidence type="ECO:0000256" key="4">
    <source>
        <dbReference type="ARBA" id="ARBA00022692"/>
    </source>
</evidence>
<dbReference type="InterPro" id="IPR050366">
    <property type="entry name" value="BP-dependent_transpt_permease"/>
</dbReference>
<feature type="domain" description="ABC transmembrane type-1" evidence="8">
    <location>
        <begin position="85"/>
        <end position="273"/>
    </location>
</feature>
<comment type="caution">
    <text evidence="9">The sequence shown here is derived from an EMBL/GenBank/DDBJ whole genome shotgun (WGS) entry which is preliminary data.</text>
</comment>
<dbReference type="RefSeq" id="WP_121647506.1">
    <property type="nucleotide sequence ID" value="NZ_RCUX01000002.1"/>
</dbReference>
<feature type="transmembrane region" description="Helical" evidence="7">
    <location>
        <begin position="132"/>
        <end position="156"/>
    </location>
</feature>
<dbReference type="PANTHER" id="PTHR43386:SF1">
    <property type="entry name" value="D,D-DIPEPTIDE TRANSPORT SYSTEM PERMEASE PROTEIN DDPC-RELATED"/>
    <property type="match status" value="1"/>
</dbReference>
<dbReference type="GO" id="GO:0005886">
    <property type="term" value="C:plasma membrane"/>
    <property type="evidence" value="ECO:0007669"/>
    <property type="project" value="UniProtKB-SubCell"/>
</dbReference>
<dbReference type="OrthoDB" id="9812701at2"/>
<comment type="subcellular location">
    <subcellularLocation>
        <location evidence="1 7">Cell membrane</location>
        <topology evidence="1 7">Multi-pass membrane protein</topology>
    </subcellularLocation>
</comment>
<dbReference type="Proteomes" id="UP000272503">
    <property type="component" value="Unassembled WGS sequence"/>
</dbReference>
<keyword evidence="3" id="KW-1003">Cell membrane</keyword>
<dbReference type="Gene3D" id="1.10.3720.10">
    <property type="entry name" value="MetI-like"/>
    <property type="match status" value="1"/>
</dbReference>
<dbReference type="GO" id="GO:0055085">
    <property type="term" value="P:transmembrane transport"/>
    <property type="evidence" value="ECO:0007669"/>
    <property type="project" value="InterPro"/>
</dbReference>
<protein>
    <submittedName>
        <fullName evidence="9">ABC transporter permease</fullName>
    </submittedName>
</protein>
<dbReference type="CDD" id="cd06261">
    <property type="entry name" value="TM_PBP2"/>
    <property type="match status" value="1"/>
</dbReference>
<evidence type="ECO:0000313" key="10">
    <source>
        <dbReference type="Proteomes" id="UP000272503"/>
    </source>
</evidence>
<evidence type="ECO:0000313" key="9">
    <source>
        <dbReference type="EMBL" id="RLP77525.1"/>
    </source>
</evidence>
<evidence type="ECO:0000256" key="2">
    <source>
        <dbReference type="ARBA" id="ARBA00022448"/>
    </source>
</evidence>
<feature type="transmembrane region" description="Helical" evidence="7">
    <location>
        <begin position="252"/>
        <end position="272"/>
    </location>
</feature>
<keyword evidence="2 7" id="KW-0813">Transport</keyword>
<dbReference type="PANTHER" id="PTHR43386">
    <property type="entry name" value="OLIGOPEPTIDE TRANSPORT SYSTEM PERMEASE PROTEIN APPC"/>
    <property type="match status" value="1"/>
</dbReference>
<dbReference type="InterPro" id="IPR000515">
    <property type="entry name" value="MetI-like"/>
</dbReference>
<evidence type="ECO:0000256" key="1">
    <source>
        <dbReference type="ARBA" id="ARBA00004651"/>
    </source>
</evidence>